<evidence type="ECO:0000313" key="6">
    <source>
        <dbReference type="EMBL" id="OGG76128.1"/>
    </source>
</evidence>
<evidence type="ECO:0000256" key="5">
    <source>
        <dbReference type="SAM" id="Phobius"/>
    </source>
</evidence>
<feature type="transmembrane region" description="Helical" evidence="5">
    <location>
        <begin position="196"/>
        <end position="217"/>
    </location>
</feature>
<dbReference type="AlphaFoldDB" id="A0A1F6ER65"/>
<reference evidence="6 7" key="1">
    <citation type="journal article" date="2016" name="Nat. Commun.">
        <title>Thousands of microbial genomes shed light on interconnected biogeochemical processes in an aquifer system.</title>
        <authorList>
            <person name="Anantharaman K."/>
            <person name="Brown C.T."/>
            <person name="Hug L.A."/>
            <person name="Sharon I."/>
            <person name="Castelle C.J."/>
            <person name="Probst A.J."/>
            <person name="Thomas B.C."/>
            <person name="Singh A."/>
            <person name="Wilkins M.J."/>
            <person name="Karaoz U."/>
            <person name="Brodie E.L."/>
            <person name="Williams K.H."/>
            <person name="Hubbard S.S."/>
            <person name="Banfield J.F."/>
        </authorList>
    </citation>
    <scope>NUCLEOTIDE SEQUENCE [LARGE SCALE GENOMIC DNA]</scope>
</reference>
<dbReference type="GO" id="GO:0140410">
    <property type="term" value="F:monoatomic cation:bicarbonate symporter activity"/>
    <property type="evidence" value="ECO:0007669"/>
    <property type="project" value="TreeGrafter"/>
</dbReference>
<feature type="transmembrane region" description="Helical" evidence="5">
    <location>
        <begin position="124"/>
        <end position="149"/>
    </location>
</feature>
<evidence type="ECO:0000256" key="2">
    <source>
        <dbReference type="ARBA" id="ARBA00022692"/>
    </source>
</evidence>
<dbReference type="InterPro" id="IPR050799">
    <property type="entry name" value="ZIP_Transporter"/>
</dbReference>
<dbReference type="PANTHER" id="PTHR12191:SF37">
    <property type="entry name" value="ZINC TRANSPORTER FOI"/>
    <property type="match status" value="1"/>
</dbReference>
<proteinExistence type="predicted"/>
<evidence type="ECO:0008006" key="8">
    <source>
        <dbReference type="Google" id="ProtNLM"/>
    </source>
</evidence>
<name>A0A1F6ER65_9BACT</name>
<comment type="subcellular location">
    <subcellularLocation>
        <location evidence="1">Membrane</location>
        <topology evidence="1">Multi-pass membrane protein</topology>
    </subcellularLocation>
</comment>
<dbReference type="GO" id="GO:0030003">
    <property type="term" value="P:intracellular monoatomic cation homeostasis"/>
    <property type="evidence" value="ECO:0007669"/>
    <property type="project" value="TreeGrafter"/>
</dbReference>
<dbReference type="GO" id="GO:0005886">
    <property type="term" value="C:plasma membrane"/>
    <property type="evidence" value="ECO:0007669"/>
    <property type="project" value="TreeGrafter"/>
</dbReference>
<comment type="caution">
    <text evidence="6">The sequence shown here is derived from an EMBL/GenBank/DDBJ whole genome shotgun (WGS) entry which is preliminary data.</text>
</comment>
<feature type="transmembrane region" description="Helical" evidence="5">
    <location>
        <begin position="68"/>
        <end position="87"/>
    </location>
</feature>
<dbReference type="PANTHER" id="PTHR12191">
    <property type="entry name" value="SOLUTE CARRIER FAMILY 39"/>
    <property type="match status" value="1"/>
</dbReference>
<feature type="transmembrane region" description="Helical" evidence="5">
    <location>
        <begin position="37"/>
        <end position="56"/>
    </location>
</feature>
<dbReference type="Proteomes" id="UP000178587">
    <property type="component" value="Unassembled WGS sequence"/>
</dbReference>
<dbReference type="GO" id="GO:0071578">
    <property type="term" value="P:zinc ion import across plasma membrane"/>
    <property type="evidence" value="ECO:0007669"/>
    <property type="project" value="TreeGrafter"/>
</dbReference>
<keyword evidence="2 5" id="KW-0812">Transmembrane</keyword>
<dbReference type="STRING" id="1798507.A3A34_00895"/>
<evidence type="ECO:0000256" key="1">
    <source>
        <dbReference type="ARBA" id="ARBA00004141"/>
    </source>
</evidence>
<dbReference type="EMBL" id="MFLU01000003">
    <property type="protein sequence ID" value="OGG76128.1"/>
    <property type="molecule type" value="Genomic_DNA"/>
</dbReference>
<feature type="transmembrane region" description="Helical" evidence="5">
    <location>
        <begin position="229"/>
        <end position="251"/>
    </location>
</feature>
<dbReference type="GO" id="GO:0005385">
    <property type="term" value="F:zinc ion transmembrane transporter activity"/>
    <property type="evidence" value="ECO:0007669"/>
    <property type="project" value="TreeGrafter"/>
</dbReference>
<sequence length="273" mass="29348">MSPIILSILAALSVMLISLSGVICTVHVFGAWMNRNLTYLATFSAGVLTILAYHLVIESVHESESVAIVAGSIIAGAIILEIIHHALPHQEHHHHEMPADHAHSEIDGRRVLFSDAIHNITDGFIIVPAFFIDWTIGLAATVGILLHELVQEISEFFVLKEAGYTTKKTLTLNFIASSTILVGVVLALVLASFDGLLAILAGLAAGGFLSLVVRDLLPNAFVSIRAHGYLFVHIVAALLGAVLMFGVITLMPHEEHDGEQEETATVTQALEHV</sequence>
<evidence type="ECO:0000313" key="7">
    <source>
        <dbReference type="Proteomes" id="UP000178587"/>
    </source>
</evidence>
<evidence type="ECO:0000256" key="4">
    <source>
        <dbReference type="ARBA" id="ARBA00023136"/>
    </source>
</evidence>
<keyword evidence="4 5" id="KW-0472">Membrane</keyword>
<feature type="transmembrane region" description="Helical" evidence="5">
    <location>
        <begin position="170"/>
        <end position="190"/>
    </location>
</feature>
<protein>
    <recommendedName>
        <fullName evidence="8">ZIP family metal transporter</fullName>
    </recommendedName>
</protein>
<dbReference type="Pfam" id="PF02535">
    <property type="entry name" value="Zip"/>
    <property type="match status" value="1"/>
</dbReference>
<keyword evidence="3 5" id="KW-1133">Transmembrane helix</keyword>
<gene>
    <name evidence="6" type="ORF">A3A34_00895</name>
</gene>
<organism evidence="6 7">
    <name type="scientific">Candidatus Kaiserbacteria bacterium RIFCSPLOWO2_01_FULL_50_24</name>
    <dbReference type="NCBI Taxonomy" id="1798507"/>
    <lineage>
        <taxon>Bacteria</taxon>
        <taxon>Candidatus Kaiseribacteriota</taxon>
    </lineage>
</organism>
<accession>A0A1F6ER65</accession>
<dbReference type="InterPro" id="IPR003689">
    <property type="entry name" value="ZIP"/>
</dbReference>
<evidence type="ECO:0000256" key="3">
    <source>
        <dbReference type="ARBA" id="ARBA00022989"/>
    </source>
</evidence>